<evidence type="ECO:0000313" key="17">
    <source>
        <dbReference type="Proteomes" id="UP000295472"/>
    </source>
</evidence>
<dbReference type="InterPro" id="IPR045864">
    <property type="entry name" value="aa-tRNA-synth_II/BPL/LPL"/>
</dbReference>
<dbReference type="GO" id="GO:0140096">
    <property type="term" value="F:catalytic activity, acting on a protein"/>
    <property type="evidence" value="ECO:0007669"/>
    <property type="project" value="UniProtKB-ARBA"/>
</dbReference>
<keyword evidence="6 12" id="KW-0067">ATP-binding</keyword>
<dbReference type="GeneID" id="57011852"/>
<dbReference type="GO" id="GO:0002161">
    <property type="term" value="F:aminoacyl-tRNA deacylase activity"/>
    <property type="evidence" value="ECO:0007669"/>
    <property type="project" value="InterPro"/>
</dbReference>
<dbReference type="Proteomes" id="UP000324896">
    <property type="component" value="Unassembled WGS sequence"/>
</dbReference>
<evidence type="ECO:0000256" key="1">
    <source>
        <dbReference type="ARBA" id="ARBA00004496"/>
    </source>
</evidence>
<dbReference type="PROSITE" id="PS50862">
    <property type="entry name" value="AA_TRNA_LIGASE_II"/>
    <property type="match status" value="1"/>
</dbReference>
<dbReference type="HAMAP" id="MF_01569">
    <property type="entry name" value="Pro_tRNA_synth_type1"/>
    <property type="match status" value="1"/>
</dbReference>
<evidence type="ECO:0000256" key="8">
    <source>
        <dbReference type="ARBA" id="ARBA00023146"/>
    </source>
</evidence>
<dbReference type="EMBL" id="FMYT01000001">
    <property type="protein sequence ID" value="SDC02214.1"/>
    <property type="molecule type" value="Genomic_DNA"/>
</dbReference>
<dbReference type="SUPFAM" id="SSF52954">
    <property type="entry name" value="Class II aaRS ABD-related"/>
    <property type="match status" value="1"/>
</dbReference>
<dbReference type="EMBL" id="SOEF01000003">
    <property type="protein sequence ID" value="TDX46907.1"/>
    <property type="molecule type" value="Genomic_DNA"/>
</dbReference>
<keyword evidence="3 12" id="KW-0963">Cytoplasm</keyword>
<dbReference type="SUPFAM" id="SSF55826">
    <property type="entry name" value="YbaK/ProRS associated domain"/>
    <property type="match status" value="1"/>
</dbReference>
<dbReference type="AlphaFoldDB" id="A0A1G6I6T8"/>
<comment type="function">
    <text evidence="10 12">Catalyzes the attachment of proline to tRNA(Pro) in a two-step reaction: proline is first activated by ATP to form Pro-AMP and then transferred to the acceptor end of tRNA(Pro). As ProRS can inadvertently accommodate and process non-cognate amino acids such as alanine and cysteine, to avoid such errors it has two additional distinct editing activities against alanine. One activity is designated as 'pretransfer' editing and involves the tRNA(Pro)-independent hydrolysis of activated Ala-AMP. The other activity is designated 'posttransfer' editing and involves deacylation of mischarged Ala-tRNA(Pro). The misacylated Cys-tRNA(Pro) is not edited by ProRS.</text>
</comment>
<dbReference type="GO" id="GO:0004827">
    <property type="term" value="F:proline-tRNA ligase activity"/>
    <property type="evidence" value="ECO:0007669"/>
    <property type="project" value="UniProtKB-UniRule"/>
</dbReference>
<dbReference type="Gene3D" id="3.30.930.10">
    <property type="entry name" value="Bira Bifunctional Protein, Domain 2"/>
    <property type="match status" value="2"/>
</dbReference>
<dbReference type="InterPro" id="IPR023717">
    <property type="entry name" value="Pro-tRNA-Synthase_IIa_type1"/>
</dbReference>
<protein>
    <recommendedName>
        <fullName evidence="12">Proline--tRNA ligase</fullName>
        <ecNumber evidence="12">6.1.1.15</ecNumber>
    </recommendedName>
    <alternativeName>
        <fullName evidence="12">Prolyl-tRNA synthetase</fullName>
        <shortName evidence="12">ProRS</shortName>
    </alternativeName>
</protein>
<evidence type="ECO:0000256" key="11">
    <source>
        <dbReference type="ARBA" id="ARBA00060755"/>
    </source>
</evidence>
<comment type="domain">
    <text evidence="12">Consists of three domains: the N-terminal catalytic domain, the editing domain and the C-terminal anticodon-binding domain.</text>
</comment>
<dbReference type="SUPFAM" id="SSF55681">
    <property type="entry name" value="Class II aaRS and biotin synthetases"/>
    <property type="match status" value="1"/>
</dbReference>
<comment type="catalytic activity">
    <reaction evidence="9 12">
        <text>tRNA(Pro) + L-proline + ATP = L-prolyl-tRNA(Pro) + AMP + diphosphate</text>
        <dbReference type="Rhea" id="RHEA:14305"/>
        <dbReference type="Rhea" id="RHEA-COMP:9700"/>
        <dbReference type="Rhea" id="RHEA-COMP:9702"/>
        <dbReference type="ChEBI" id="CHEBI:30616"/>
        <dbReference type="ChEBI" id="CHEBI:33019"/>
        <dbReference type="ChEBI" id="CHEBI:60039"/>
        <dbReference type="ChEBI" id="CHEBI:78442"/>
        <dbReference type="ChEBI" id="CHEBI:78532"/>
        <dbReference type="ChEBI" id="CHEBI:456215"/>
        <dbReference type="EC" id="6.1.1.15"/>
    </reaction>
</comment>
<evidence type="ECO:0000256" key="10">
    <source>
        <dbReference type="ARBA" id="ARBA00053664"/>
    </source>
</evidence>
<dbReference type="InterPro" id="IPR004154">
    <property type="entry name" value="Anticodon-bd"/>
</dbReference>
<feature type="domain" description="Aminoacyl-transfer RNA synthetases class-II family profile" evidence="14">
    <location>
        <begin position="38"/>
        <end position="464"/>
    </location>
</feature>
<dbReference type="InterPro" id="IPR036621">
    <property type="entry name" value="Anticodon-bd_dom_sf"/>
</dbReference>
<evidence type="ECO:0000256" key="12">
    <source>
        <dbReference type="HAMAP-Rule" id="MF_01569"/>
    </source>
</evidence>
<dbReference type="GO" id="GO:0005829">
    <property type="term" value="C:cytosol"/>
    <property type="evidence" value="ECO:0007669"/>
    <property type="project" value="TreeGrafter"/>
</dbReference>
<comment type="subunit">
    <text evidence="2 12">Homodimer.</text>
</comment>
<proteinExistence type="inferred from homology"/>
<dbReference type="CDD" id="cd00861">
    <property type="entry name" value="ProRS_anticodon_short"/>
    <property type="match status" value="1"/>
</dbReference>
<dbReference type="Pfam" id="PF00587">
    <property type="entry name" value="tRNA-synt_2b"/>
    <property type="match status" value="1"/>
</dbReference>
<evidence type="ECO:0000256" key="4">
    <source>
        <dbReference type="ARBA" id="ARBA00022598"/>
    </source>
</evidence>
<dbReference type="InterPro" id="IPR033730">
    <property type="entry name" value="ProRS_core_prok"/>
</dbReference>
<dbReference type="CDD" id="cd04334">
    <property type="entry name" value="ProRS-INS"/>
    <property type="match status" value="1"/>
</dbReference>
<keyword evidence="7 12" id="KW-0648">Protein biosynthesis</keyword>
<evidence type="ECO:0000256" key="13">
    <source>
        <dbReference type="SAM" id="Coils"/>
    </source>
</evidence>
<dbReference type="Pfam" id="PF04073">
    <property type="entry name" value="tRNA_edit"/>
    <property type="match status" value="1"/>
</dbReference>
<keyword evidence="5 12" id="KW-0547">Nucleotide-binding</keyword>
<evidence type="ECO:0000259" key="14">
    <source>
        <dbReference type="PROSITE" id="PS50862"/>
    </source>
</evidence>
<evidence type="ECO:0000256" key="5">
    <source>
        <dbReference type="ARBA" id="ARBA00022741"/>
    </source>
</evidence>
<evidence type="ECO:0000313" key="18">
    <source>
        <dbReference type="Proteomes" id="UP000324896"/>
    </source>
</evidence>
<evidence type="ECO:0000313" key="16">
    <source>
        <dbReference type="EMBL" id="TDX46907.1"/>
    </source>
</evidence>
<dbReference type="InterPro" id="IPR044140">
    <property type="entry name" value="ProRS_anticodon_short"/>
</dbReference>
<sequence>MRMSKLYLPTLKEDPAEAEVTSHKLMLRAGLMRKHSSGIYSYLPLGYRIIKKIEKITRKHMDNSGAQEVLLPVMQTSEIWKDSKRWDKFGPLMIKFLDRKNREYCLGPTHEEVVTDLVRDEVRSYKDLPLNLYQIQTKVRDEIRPRFGVMRGREFIMKDAYSLDVDYQGLDKSYQAMYDAYERIFAECGLEAVAVEADTGAMGGKDSHEFMVLADSGEDEIAFCSHCDYAANVERATSDKVEIDFEVDSNFEKIHTPEIKTIDQLVEYLEVPAAKMIKAVALVADGEAVLALVSGEDELNEIKLINYLQANELRAAEEEEFEELFNSVPGFIGPVNLDEVRVVADKRLQNMSGAVVGANEIDYHFKDVKAGRDFEVEAFTDLRSVKEGENCSKCESGKLNIKDGIEVGHIFKLGTKYSENMGANYLDENGKAQPIVMGSYGIGITRLVAAAIEQNNDQYGIKWPKAIAPYQVIILPLGNDRLVQEKSEEIYQSLKDQGWEVLIDDRQERAGVKFNDSELIGIPLRLTIGSRSLENGVVEAMIRSTNEKLEIKLDNLEAKVKELFAEIS</sequence>
<keyword evidence="4 12" id="KW-0436">Ligase</keyword>
<dbReference type="InterPro" id="IPR002316">
    <property type="entry name" value="Pro-tRNA-ligase_IIa"/>
</dbReference>
<dbReference type="Pfam" id="PF03129">
    <property type="entry name" value="HGTP_anticodon"/>
    <property type="match status" value="1"/>
</dbReference>
<dbReference type="Gene3D" id="3.40.50.800">
    <property type="entry name" value="Anticodon-binding domain"/>
    <property type="match status" value="1"/>
</dbReference>
<evidence type="ECO:0000256" key="6">
    <source>
        <dbReference type="ARBA" id="ARBA00022840"/>
    </source>
</evidence>
<evidence type="ECO:0000256" key="2">
    <source>
        <dbReference type="ARBA" id="ARBA00011738"/>
    </source>
</evidence>
<reference evidence="15 18" key="1">
    <citation type="submission" date="2016-10" db="EMBL/GenBank/DDBJ databases">
        <authorList>
            <person name="Varghese N."/>
            <person name="Submissions S."/>
        </authorList>
    </citation>
    <scope>NUCLEOTIDE SEQUENCE [LARGE SCALE GENOMIC DNA]</scope>
    <source>
        <strain evidence="15 18">WG10</strain>
    </source>
</reference>
<dbReference type="Proteomes" id="UP000295472">
    <property type="component" value="Unassembled WGS sequence"/>
</dbReference>
<dbReference type="PANTHER" id="PTHR42753:SF2">
    <property type="entry name" value="PROLINE--TRNA LIGASE"/>
    <property type="match status" value="1"/>
</dbReference>
<evidence type="ECO:0000313" key="15">
    <source>
        <dbReference type="EMBL" id="SDC02214.1"/>
    </source>
</evidence>
<reference evidence="16 17" key="2">
    <citation type="submission" date="2019-03" db="EMBL/GenBank/DDBJ databases">
        <title>Subsurface microbial communities from deep shales in Ohio and West Virginia, USA.</title>
        <authorList>
            <person name="Wrighton K."/>
        </authorList>
    </citation>
    <scope>NUCLEOTIDE SEQUENCE [LARGE SCALE GENOMIC DNA]</scope>
    <source>
        <strain evidence="16 17">DSMZ 11287</strain>
    </source>
</reference>
<keyword evidence="8 12" id="KW-0030">Aminoacyl-tRNA synthetase</keyword>
<dbReference type="CDD" id="cd00779">
    <property type="entry name" value="ProRS_core_prok"/>
    <property type="match status" value="1"/>
</dbReference>
<dbReference type="InterPro" id="IPR050062">
    <property type="entry name" value="Pro-tRNA_synthetase"/>
</dbReference>
<dbReference type="NCBIfam" id="TIGR00409">
    <property type="entry name" value="proS_fam_II"/>
    <property type="match status" value="1"/>
</dbReference>
<dbReference type="EC" id="6.1.1.15" evidence="12"/>
<dbReference type="InterPro" id="IPR006195">
    <property type="entry name" value="aa-tRNA-synth_II"/>
</dbReference>
<accession>A0A1G6I6T8</accession>
<dbReference type="InterPro" id="IPR004500">
    <property type="entry name" value="Pro-tRNA-synth_IIa_bac-type"/>
</dbReference>
<evidence type="ECO:0000256" key="3">
    <source>
        <dbReference type="ARBA" id="ARBA00022490"/>
    </source>
</evidence>
<evidence type="ECO:0000256" key="7">
    <source>
        <dbReference type="ARBA" id="ARBA00022917"/>
    </source>
</evidence>
<keyword evidence="13" id="KW-0175">Coiled coil</keyword>
<dbReference type="GO" id="GO:0005524">
    <property type="term" value="F:ATP binding"/>
    <property type="evidence" value="ECO:0007669"/>
    <property type="project" value="UniProtKB-UniRule"/>
</dbReference>
<dbReference type="FunFam" id="3.30.930.10:FF:000066">
    <property type="entry name" value="Proline--tRNA ligase"/>
    <property type="match status" value="1"/>
</dbReference>
<dbReference type="FunFam" id="3.30.930.10:FF:000065">
    <property type="entry name" value="Proline--tRNA ligase"/>
    <property type="match status" value="1"/>
</dbReference>
<evidence type="ECO:0000256" key="9">
    <source>
        <dbReference type="ARBA" id="ARBA00047671"/>
    </source>
</evidence>
<dbReference type="InterPro" id="IPR036754">
    <property type="entry name" value="YbaK/aa-tRNA-synt-asso_dom_sf"/>
</dbReference>
<dbReference type="RefSeq" id="WP_089722727.1">
    <property type="nucleotide sequence ID" value="NZ_FMYT01000001.1"/>
</dbReference>
<dbReference type="NCBIfam" id="NF006625">
    <property type="entry name" value="PRK09194.1"/>
    <property type="match status" value="1"/>
</dbReference>
<dbReference type="GO" id="GO:0016740">
    <property type="term" value="F:transferase activity"/>
    <property type="evidence" value="ECO:0007669"/>
    <property type="project" value="UniProtKB-ARBA"/>
</dbReference>
<gene>
    <name evidence="12" type="primary">proS</name>
    <name evidence="16" type="ORF">C7954_103114</name>
    <name evidence="15" type="ORF">SAMN04488597_101295</name>
</gene>
<organism evidence="15 18">
    <name type="scientific">Halanaerobium congolense</name>
    <dbReference type="NCBI Taxonomy" id="54121"/>
    <lineage>
        <taxon>Bacteria</taxon>
        <taxon>Bacillati</taxon>
        <taxon>Bacillota</taxon>
        <taxon>Clostridia</taxon>
        <taxon>Halanaerobiales</taxon>
        <taxon>Halanaerobiaceae</taxon>
        <taxon>Halanaerobium</taxon>
    </lineage>
</organism>
<dbReference type="PRINTS" id="PR01046">
    <property type="entry name" value="TRNASYNTHPRO"/>
</dbReference>
<comment type="similarity">
    <text evidence="11 12">Belongs to the class-II aminoacyl-tRNA synthetase family. ProS type 1 subfamily.</text>
</comment>
<name>A0A1G6I6T8_9FIRM</name>
<dbReference type="PANTHER" id="PTHR42753">
    <property type="entry name" value="MITOCHONDRIAL RIBOSOME PROTEIN L39/PROLYL-TRNA LIGASE FAMILY MEMBER"/>
    <property type="match status" value="1"/>
</dbReference>
<dbReference type="InterPro" id="IPR002314">
    <property type="entry name" value="aa-tRNA-synt_IIb"/>
</dbReference>
<dbReference type="GO" id="GO:0006433">
    <property type="term" value="P:prolyl-tRNA aminoacylation"/>
    <property type="evidence" value="ECO:0007669"/>
    <property type="project" value="UniProtKB-UniRule"/>
</dbReference>
<feature type="coiled-coil region" evidence="13">
    <location>
        <begin position="539"/>
        <end position="566"/>
    </location>
</feature>
<dbReference type="InterPro" id="IPR007214">
    <property type="entry name" value="YbaK/aa-tRNA-synth-assoc-dom"/>
</dbReference>
<comment type="subcellular location">
    <subcellularLocation>
        <location evidence="1 12">Cytoplasm</location>
    </subcellularLocation>
</comment>